<dbReference type="CDD" id="cd03057">
    <property type="entry name" value="GST_N_Beta"/>
    <property type="match status" value="1"/>
</dbReference>
<organism evidence="3 4">
    <name type="scientific">Kordiimonas lacus</name>
    <dbReference type="NCBI Taxonomy" id="637679"/>
    <lineage>
        <taxon>Bacteria</taxon>
        <taxon>Pseudomonadati</taxon>
        <taxon>Pseudomonadota</taxon>
        <taxon>Alphaproteobacteria</taxon>
        <taxon>Kordiimonadales</taxon>
        <taxon>Kordiimonadaceae</taxon>
        <taxon>Kordiimonas</taxon>
    </lineage>
</organism>
<feature type="domain" description="GST C-terminal" evidence="2">
    <location>
        <begin position="92"/>
        <end position="213"/>
    </location>
</feature>
<proteinExistence type="predicted"/>
<dbReference type="InterPro" id="IPR040079">
    <property type="entry name" value="Glutathione_S-Trfase"/>
</dbReference>
<dbReference type="Pfam" id="PF13409">
    <property type="entry name" value="GST_N_2"/>
    <property type="match status" value="1"/>
</dbReference>
<sequence length="213" mass="23766">MTKAVKPILYGALGGGSAIVEAVLTLAGEPYDMVTMEWGEFDQTDDAFSKINPMREIPALKLADGTVLTESAAIGLWAADRHPESGLSPLPDAPERASFLRWLVWLVASIYPTFTYGDHPERYIAETAGAKALRQATDDRRQALWHHMEASLPFAPWAMGGQMTLIDIYIAAMTRWRPRRTWFKENCPKLYAVAERVDALPALEDVWQKNFGA</sequence>
<dbReference type="SUPFAM" id="SSF52833">
    <property type="entry name" value="Thioredoxin-like"/>
    <property type="match status" value="1"/>
</dbReference>
<dbReference type="Gene3D" id="3.40.30.10">
    <property type="entry name" value="Glutaredoxin"/>
    <property type="match status" value="1"/>
</dbReference>
<dbReference type="PROSITE" id="PS50405">
    <property type="entry name" value="GST_CTER"/>
    <property type="match status" value="1"/>
</dbReference>
<dbReference type="InterPro" id="IPR036282">
    <property type="entry name" value="Glutathione-S-Trfase_C_sf"/>
</dbReference>
<feature type="domain" description="GST N-terminal" evidence="1">
    <location>
        <begin position="4"/>
        <end position="86"/>
    </location>
</feature>
<evidence type="ECO:0000259" key="2">
    <source>
        <dbReference type="PROSITE" id="PS50405"/>
    </source>
</evidence>
<dbReference type="SFLD" id="SFLDS00019">
    <property type="entry name" value="Glutathione_Transferase_(cytos"/>
    <property type="match status" value="1"/>
</dbReference>
<dbReference type="AlphaFoldDB" id="A0A1G6XPR1"/>
<dbReference type="InterPro" id="IPR036249">
    <property type="entry name" value="Thioredoxin-like_sf"/>
</dbReference>
<reference evidence="3 4" key="1">
    <citation type="submission" date="2016-10" db="EMBL/GenBank/DDBJ databases">
        <authorList>
            <person name="de Groot N.N."/>
        </authorList>
    </citation>
    <scope>NUCLEOTIDE SEQUENCE [LARGE SCALE GENOMIC DNA]</scope>
    <source>
        <strain evidence="3 4">CGMCC 1.9109</strain>
    </source>
</reference>
<evidence type="ECO:0000259" key="1">
    <source>
        <dbReference type="PROSITE" id="PS50404"/>
    </source>
</evidence>
<keyword evidence="4" id="KW-1185">Reference proteome</keyword>
<dbReference type="SUPFAM" id="SSF47616">
    <property type="entry name" value="GST C-terminal domain-like"/>
    <property type="match status" value="1"/>
</dbReference>
<evidence type="ECO:0000313" key="3">
    <source>
        <dbReference type="EMBL" id="SDD80168.1"/>
    </source>
</evidence>
<dbReference type="PROSITE" id="PS50404">
    <property type="entry name" value="GST_NTER"/>
    <property type="match status" value="1"/>
</dbReference>
<gene>
    <name evidence="3" type="ORF">SAMN04488071_1314</name>
</gene>
<dbReference type="Proteomes" id="UP000183685">
    <property type="component" value="Unassembled WGS sequence"/>
</dbReference>
<dbReference type="PANTHER" id="PTHR44051">
    <property type="entry name" value="GLUTATHIONE S-TRANSFERASE-RELATED"/>
    <property type="match status" value="1"/>
</dbReference>
<dbReference type="STRING" id="637679.GCA_001550055_00994"/>
<evidence type="ECO:0000313" key="4">
    <source>
        <dbReference type="Proteomes" id="UP000183685"/>
    </source>
</evidence>
<accession>A0A1G6XPR1</accession>
<dbReference type="InterPro" id="IPR010987">
    <property type="entry name" value="Glutathione-S-Trfase_C-like"/>
</dbReference>
<protein>
    <submittedName>
        <fullName evidence="3">GST-like protein</fullName>
    </submittedName>
</protein>
<dbReference type="RefSeq" id="WP_206594830.1">
    <property type="nucleotide sequence ID" value="NZ_FNAK01000003.1"/>
</dbReference>
<dbReference type="InterPro" id="IPR004045">
    <property type="entry name" value="Glutathione_S-Trfase_N"/>
</dbReference>
<dbReference type="PANTHER" id="PTHR44051:SF8">
    <property type="entry name" value="GLUTATHIONE S-TRANSFERASE GSTA"/>
    <property type="match status" value="1"/>
</dbReference>
<dbReference type="Gene3D" id="1.20.1050.10">
    <property type="match status" value="1"/>
</dbReference>
<name>A0A1G6XPR1_9PROT</name>
<dbReference type="EMBL" id="FNAK01000003">
    <property type="protein sequence ID" value="SDD80168.1"/>
    <property type="molecule type" value="Genomic_DNA"/>
</dbReference>